<dbReference type="RefSeq" id="WP_002986887.1">
    <property type="nucleotide sequence ID" value="NC_004070.1"/>
</dbReference>
<evidence type="ECO:0000313" key="3">
    <source>
        <dbReference type="Proteomes" id="UP000000564"/>
    </source>
</evidence>
<evidence type="ECO:0000259" key="1">
    <source>
        <dbReference type="Pfam" id="PF13619"/>
    </source>
</evidence>
<evidence type="ECO:0000313" key="2">
    <source>
        <dbReference type="EMBL" id="AAM79866.1"/>
    </source>
</evidence>
<reference evidence="2 3" key="1">
    <citation type="journal article" date="2002" name="Proc. Natl. Acad. Sci. U.S.A.">
        <title>Genome sequence of a serotype M3 strain of group A Streptococcus: phage-encoded toxins, the high-virulence phenotype, and clone emergence.</title>
        <authorList>
            <person name="Beres S.B."/>
            <person name="Sylva G.L."/>
            <person name="Barbian K.D."/>
            <person name="Lei B."/>
            <person name="Hoff J.S."/>
            <person name="Mammarella N.D."/>
            <person name="Liu M.Y."/>
            <person name="Smoot J.C."/>
            <person name="Porcella S.F."/>
            <person name="Parkins L.D."/>
            <person name="Campbell D.S."/>
            <person name="Smith T.M."/>
            <person name="McCormick J.K."/>
            <person name="Leung D.Y."/>
            <person name="Schlievert P.M."/>
            <person name="Musser J.M."/>
        </authorList>
    </citation>
    <scope>NUCLEOTIDE SEQUENCE [LARGE SCALE GENOMIC DNA]</scope>
    <source>
        <strain evidence="3">ATCC BAA-595 / MGAS315</strain>
    </source>
</reference>
<accession>A0A0H2UVN5</accession>
<dbReference type="AlphaFoldDB" id="A0A0H2UVN5"/>
<sequence length="66" mass="7657">MQRQYVSSSNARSVDWENNTLEVEFNNGSIYHYHNVSQTEYRSVLVGSVGSNIHRLAKIHTYTRIV</sequence>
<organism evidence="2 3">
    <name type="scientific">Streptococcus pyogenes serotype M3 (strain ATCC BAA-595 / MGAS315)</name>
    <dbReference type="NCBI Taxonomy" id="198466"/>
    <lineage>
        <taxon>Bacteria</taxon>
        <taxon>Bacillati</taxon>
        <taxon>Bacillota</taxon>
        <taxon>Bacilli</taxon>
        <taxon>Lactobacillales</taxon>
        <taxon>Streptococcaceae</taxon>
        <taxon>Streptococcus</taxon>
    </lineage>
</organism>
<name>A0A0H2UVN5_STRP3</name>
<dbReference type="EMBL" id="AE014074">
    <property type="protein sequence ID" value="AAM79866.1"/>
    <property type="molecule type" value="Genomic_DNA"/>
</dbReference>
<dbReference type="KEGG" id="spg:SpyM3_1259"/>
<dbReference type="Pfam" id="PF13619">
    <property type="entry name" value="KTSC"/>
    <property type="match status" value="1"/>
</dbReference>
<protein>
    <recommendedName>
        <fullName evidence="1">KTSC domain-containing protein</fullName>
    </recommendedName>
</protein>
<dbReference type="HOGENOM" id="CLU_174765_3_0_9"/>
<feature type="domain" description="KTSC" evidence="1">
    <location>
        <begin position="7"/>
        <end position="43"/>
    </location>
</feature>
<gene>
    <name evidence="2" type="ordered locus">SpyM3_1259</name>
</gene>
<proteinExistence type="predicted"/>
<dbReference type="InterPro" id="IPR025309">
    <property type="entry name" value="KTSC_dom"/>
</dbReference>
<dbReference type="Proteomes" id="UP000000564">
    <property type="component" value="Chromosome"/>
</dbReference>